<dbReference type="AlphaFoldDB" id="A0A409YLA1"/>
<reference evidence="1 2" key="1">
    <citation type="journal article" date="2018" name="Evol. Lett.">
        <title>Horizontal gene cluster transfer increased hallucinogenic mushroom diversity.</title>
        <authorList>
            <person name="Reynolds H.T."/>
            <person name="Vijayakumar V."/>
            <person name="Gluck-Thaler E."/>
            <person name="Korotkin H.B."/>
            <person name="Matheny P.B."/>
            <person name="Slot J.C."/>
        </authorList>
    </citation>
    <scope>NUCLEOTIDE SEQUENCE [LARGE SCALE GENOMIC DNA]</scope>
    <source>
        <strain evidence="1 2">SRW20</strain>
    </source>
</reference>
<dbReference type="EMBL" id="NHYE01000695">
    <property type="protein sequence ID" value="PPR03853.1"/>
    <property type="molecule type" value="Genomic_DNA"/>
</dbReference>
<evidence type="ECO:0000313" key="2">
    <source>
        <dbReference type="Proteomes" id="UP000284706"/>
    </source>
</evidence>
<dbReference type="Proteomes" id="UP000284706">
    <property type="component" value="Unassembled WGS sequence"/>
</dbReference>
<sequence length="172" mass="20071">MRLQIIRLQNTKVGPVNCAFLYDPLFVEARQKSYVLEWGRQPTNQNIEKYISQHKGVDLVFHVFTYPVNENSWFYIGAHNWSVVQITDFWHPLERKSRRKIIQKLCNRSHGEVDETEMGRLLDSGELKQFCVELTAVADASITYNFAARVLGRQSSVHGETRRERRAEGVME</sequence>
<proteinExistence type="predicted"/>
<name>A0A409YLA1_9AGAR</name>
<protein>
    <submittedName>
        <fullName evidence="1">Uncharacterized protein</fullName>
    </submittedName>
</protein>
<accession>A0A409YLA1</accession>
<dbReference type="InParanoid" id="A0A409YLA1"/>
<evidence type="ECO:0000313" key="1">
    <source>
        <dbReference type="EMBL" id="PPR03853.1"/>
    </source>
</evidence>
<dbReference type="OrthoDB" id="2985494at2759"/>
<organism evidence="1 2">
    <name type="scientific">Gymnopilus dilepis</name>
    <dbReference type="NCBI Taxonomy" id="231916"/>
    <lineage>
        <taxon>Eukaryota</taxon>
        <taxon>Fungi</taxon>
        <taxon>Dikarya</taxon>
        <taxon>Basidiomycota</taxon>
        <taxon>Agaricomycotina</taxon>
        <taxon>Agaricomycetes</taxon>
        <taxon>Agaricomycetidae</taxon>
        <taxon>Agaricales</taxon>
        <taxon>Agaricineae</taxon>
        <taxon>Hymenogastraceae</taxon>
        <taxon>Gymnopilus</taxon>
    </lineage>
</organism>
<comment type="caution">
    <text evidence="1">The sequence shown here is derived from an EMBL/GenBank/DDBJ whole genome shotgun (WGS) entry which is preliminary data.</text>
</comment>
<keyword evidence="2" id="KW-1185">Reference proteome</keyword>
<gene>
    <name evidence="1" type="ORF">CVT26_000851</name>
</gene>